<dbReference type="SUPFAM" id="SSF82866">
    <property type="entry name" value="Multidrug efflux transporter AcrB transmembrane domain"/>
    <property type="match status" value="2"/>
</dbReference>
<keyword evidence="1" id="KW-1133">Transmembrane helix</keyword>
<feature type="transmembrane region" description="Helical" evidence="1">
    <location>
        <begin position="363"/>
        <end position="383"/>
    </location>
</feature>
<feature type="transmembrane region" description="Helical" evidence="1">
    <location>
        <begin position="428"/>
        <end position="453"/>
    </location>
</feature>
<dbReference type="Proteomes" id="UP000533469">
    <property type="component" value="Unassembled WGS sequence"/>
</dbReference>
<dbReference type="AlphaFoldDB" id="A0A839Z0D0"/>
<gene>
    <name evidence="2" type="ORF">FHS55_000800</name>
</gene>
<dbReference type="EMBL" id="JACICD010000001">
    <property type="protein sequence ID" value="MBB3770214.1"/>
    <property type="molecule type" value="Genomic_DNA"/>
</dbReference>
<feature type="transmembrane region" description="Helical" evidence="1">
    <location>
        <begin position="465"/>
        <end position="492"/>
    </location>
</feature>
<dbReference type="Gene3D" id="3.30.70.1320">
    <property type="entry name" value="Multidrug efflux transporter AcrB pore domain like"/>
    <property type="match status" value="1"/>
</dbReference>
<dbReference type="SUPFAM" id="SSF82693">
    <property type="entry name" value="Multidrug efflux transporter AcrB pore domain, PN1, PN2, PC1 and PC2 subdomains"/>
    <property type="match status" value="2"/>
</dbReference>
<feature type="transmembrane region" description="Helical" evidence="1">
    <location>
        <begin position="513"/>
        <end position="542"/>
    </location>
</feature>
<dbReference type="InterPro" id="IPR001036">
    <property type="entry name" value="Acrflvin-R"/>
</dbReference>
<dbReference type="GO" id="GO:0005886">
    <property type="term" value="C:plasma membrane"/>
    <property type="evidence" value="ECO:0007669"/>
    <property type="project" value="TreeGrafter"/>
</dbReference>
<dbReference type="PANTHER" id="PTHR32063">
    <property type="match status" value="1"/>
</dbReference>
<keyword evidence="1" id="KW-0472">Membrane</keyword>
<dbReference type="PANTHER" id="PTHR32063:SF64">
    <property type="entry name" value="ACRB_ACRD_ACRF FAMILY PROTEIN"/>
    <property type="match status" value="1"/>
</dbReference>
<accession>A0A839Z0D0</accession>
<name>A0A839Z0D0_9HYPH</name>
<dbReference type="Pfam" id="PF00873">
    <property type="entry name" value="ACR_tran"/>
    <property type="match status" value="1"/>
</dbReference>
<dbReference type="Gene3D" id="3.30.70.1440">
    <property type="entry name" value="Multidrug efflux transporter AcrB pore domain"/>
    <property type="match status" value="1"/>
</dbReference>
<evidence type="ECO:0000256" key="1">
    <source>
        <dbReference type="SAM" id="Phobius"/>
    </source>
</evidence>
<protein>
    <submittedName>
        <fullName evidence="2">Multidrug efflux pump subunit AcrB</fullName>
    </submittedName>
</protein>
<feature type="transmembrane region" description="Helical" evidence="1">
    <location>
        <begin position="389"/>
        <end position="407"/>
    </location>
</feature>
<evidence type="ECO:0000313" key="3">
    <source>
        <dbReference type="Proteomes" id="UP000533469"/>
    </source>
</evidence>
<keyword evidence="1" id="KW-0812">Transmembrane</keyword>
<dbReference type="GO" id="GO:0042910">
    <property type="term" value="F:xenobiotic transmembrane transporter activity"/>
    <property type="evidence" value="ECO:0007669"/>
    <property type="project" value="TreeGrafter"/>
</dbReference>
<organism evidence="2 3">
    <name type="scientific">Ancylobacter tetraedralis</name>
    <dbReference type="NCBI Taxonomy" id="217068"/>
    <lineage>
        <taxon>Bacteria</taxon>
        <taxon>Pseudomonadati</taxon>
        <taxon>Pseudomonadota</taxon>
        <taxon>Alphaproteobacteria</taxon>
        <taxon>Hyphomicrobiales</taxon>
        <taxon>Xanthobacteraceae</taxon>
        <taxon>Ancylobacter</taxon>
    </lineage>
</organism>
<dbReference type="PRINTS" id="PR00702">
    <property type="entry name" value="ACRIFLAVINRP"/>
</dbReference>
<reference evidence="2 3" key="1">
    <citation type="submission" date="2020-08" db="EMBL/GenBank/DDBJ databases">
        <title>Genomic Encyclopedia of Type Strains, Phase IV (KMG-IV): sequencing the most valuable type-strain genomes for metagenomic binning, comparative biology and taxonomic classification.</title>
        <authorList>
            <person name="Goeker M."/>
        </authorList>
    </citation>
    <scope>NUCLEOTIDE SEQUENCE [LARGE SCALE GENOMIC DNA]</scope>
    <source>
        <strain evidence="2 3">DSM 5895</strain>
    </source>
</reference>
<feature type="transmembrane region" description="Helical" evidence="1">
    <location>
        <begin position="340"/>
        <end position="356"/>
    </location>
</feature>
<feature type="transmembrane region" description="Helical" evidence="1">
    <location>
        <begin position="956"/>
        <end position="975"/>
    </location>
</feature>
<sequence length="1020" mass="110144">MMGFNLSAWALRQRSLVVFFMLVVVGAGLFSYFRLGRSEDPSFIIKTMVVQAAWPGAGMEDTLQQVTERLERTLQEVPHLDFLRSYTRPGLTTIFVNLDGATTAAQVPEVWYQVRKRVADMRRTLPAGVVGPGFNDEFGDTFGLIYGFTADGFTHRELRDQVEAARSKLLQVPDVSQIQILGAQDERVYVEFSARQLAALGVDRLALVEALRSQNVVQPSGTVQTGDEKLALDVTGAFGSEQDIANINFAVNGRMLRLADIATVRRGFVDPPQPMFRVNGQPAIGLAIAMKEGGDILALGANIDRSMKAITAELPIGIEAHLVADQAVTVKGAISEFMESLWQAIAIILVVSFLALGVRPGLIVALSIPLTLAAVFAIMQIAGIDMQRISLGALIIALALMVDDAMTTTDATINRLALGERKEVAATYAFKAYAFAMLAGTLVTIAGFVPVGFAASSAGEYTFSLFAVVAIALLVSWVVAVLFAPLLGLAILKPPKPGASTEPGRIMKLYRSFLGAAITARWITIPATLAAFIGAFLLMPLIPSQFFPSSDRPELLVDLSLPQNASIYATQSAVERFDAALKGDTDVDRWSTYVGEGAIRFYLPLNAQLPNDFFAQAVVVAKDVAARERLQQRLEQRLAQDFPGVVGRVYPLELGPPVGWPIQYRVIGPDLGTVRDIAYRLADVVATNPDTRLVNYDWIQPAREIRIRVNQDEARRLGLSTQAIGSVLNTMITGAPVTQVRDDIYLVDVVLRATDEERVSLDTLRTVQVPIAGGRTVPLSQFATFEYEQTYPLVWRRDRVPSLTVQADVAPGVLPDEVVGPLAPKIEELAKSLPAGYRIETGGTVEESAKSLASVVAVVPLMLLIMVTVLMFQLRRFTLMALVLSVAPLGLIGVVLALLLFQRPLGFVAILGILALIGMIIKNAVILIGQIEAERAEGKPVREAVIEASSARFRPIMLTAVSTVLGMIPIAPTVFWGPMAFAIMGGLLVATVLTLIFLPALYVAVVRDTPPAAPPAPAGS</sequence>
<comment type="caution">
    <text evidence="2">The sequence shown here is derived from an EMBL/GenBank/DDBJ whole genome shotgun (WGS) entry which is preliminary data.</text>
</comment>
<keyword evidence="3" id="KW-1185">Reference proteome</keyword>
<dbReference type="Gene3D" id="1.20.1640.10">
    <property type="entry name" value="Multidrug efflux transporter AcrB transmembrane domain"/>
    <property type="match status" value="2"/>
</dbReference>
<dbReference type="SUPFAM" id="SSF82714">
    <property type="entry name" value="Multidrug efflux transporter AcrB TolC docking domain, DN and DC subdomains"/>
    <property type="match status" value="2"/>
</dbReference>
<feature type="transmembrane region" description="Helical" evidence="1">
    <location>
        <begin position="981"/>
        <end position="1005"/>
    </location>
</feature>
<feature type="transmembrane region" description="Helical" evidence="1">
    <location>
        <begin position="16"/>
        <end position="35"/>
    </location>
</feature>
<proteinExistence type="predicted"/>
<feature type="transmembrane region" description="Helical" evidence="1">
    <location>
        <begin position="907"/>
        <end position="929"/>
    </location>
</feature>
<dbReference type="Gene3D" id="3.30.2090.10">
    <property type="entry name" value="Multidrug efflux transporter AcrB TolC docking domain, DN and DC subdomains"/>
    <property type="match status" value="2"/>
</dbReference>
<evidence type="ECO:0000313" key="2">
    <source>
        <dbReference type="EMBL" id="MBB3770214.1"/>
    </source>
</evidence>
<dbReference type="Gene3D" id="3.30.70.1430">
    <property type="entry name" value="Multidrug efflux transporter AcrB pore domain"/>
    <property type="match status" value="2"/>
</dbReference>
<feature type="transmembrane region" description="Helical" evidence="1">
    <location>
        <begin position="879"/>
        <end position="901"/>
    </location>
</feature>
<feature type="transmembrane region" description="Helical" evidence="1">
    <location>
        <begin position="852"/>
        <end position="872"/>
    </location>
</feature>
<dbReference type="InterPro" id="IPR027463">
    <property type="entry name" value="AcrB_DN_DC_subdom"/>
</dbReference>